<dbReference type="Proteomes" id="UP000324288">
    <property type="component" value="Chromosome"/>
</dbReference>
<dbReference type="EMBL" id="LR584267">
    <property type="protein sequence ID" value="VHO00607.1"/>
    <property type="molecule type" value="Genomic_DNA"/>
</dbReference>
<reference evidence="2 3" key="1">
    <citation type="submission" date="2019-04" db="EMBL/GenBank/DDBJ databases">
        <authorList>
            <person name="Seth-Smith MB H."/>
            <person name="Seth-Smith H."/>
        </authorList>
    </citation>
    <scope>NUCLEOTIDE SEQUENCE [LARGE SCALE GENOMIC DNA]</scope>
    <source>
        <strain evidence="2">USB-603019</strain>
    </source>
</reference>
<keyword evidence="3" id="KW-1185">Reference proteome</keyword>
<dbReference type="RefSeq" id="WP_148417640.1">
    <property type="nucleotide sequence ID" value="NZ_LR584267.1"/>
</dbReference>
<sequence>MTTPTAASENRTVRATRAAVDTPASRHGGTLEPFPGVPSAACLGRTRRTGWARRGMAVVAALPLALTLAGTPQAAPQAAASPLSASVVDTGRATVTVPLQTTLLFTRSDMAPFTLRLSEFGDADVPLKQNNKRPRGVWAQFQWVRMSTSSDGSGRWEDSPQRDVEKGDPNGAGRDQAPGDPNGAGRDQAGSRHRTGNSKYDGVERQSQLPRYRVTPVNLDPSDGPLPGYQFPLYESGSPYSPEGVVYTAAIQPGLVIVMEHLSLSGYNPTATLTLAQYAEHAPCRLDKFEFKRHTRVDLTLGPVGPTQVDVHQVRGKMTLRGSHRRGGPLGLDVFIEEKVNGRECEAGFNPTLVKGDYAYINRVGRIRVEQIKDYPPSDPNLVGAPVGQAKLTLKTW</sequence>
<accession>A0A5E3ZXS6</accession>
<evidence type="ECO:0000256" key="1">
    <source>
        <dbReference type="SAM" id="MobiDB-lite"/>
    </source>
</evidence>
<protein>
    <submittedName>
        <fullName evidence="2">Uncharacterized protein</fullName>
    </submittedName>
</protein>
<organism evidence="2 3">
    <name type="scientific">Lawsonella clevelandensis</name>
    <dbReference type="NCBI Taxonomy" id="1528099"/>
    <lineage>
        <taxon>Bacteria</taxon>
        <taxon>Bacillati</taxon>
        <taxon>Actinomycetota</taxon>
        <taxon>Actinomycetes</taxon>
        <taxon>Mycobacteriales</taxon>
        <taxon>Lawsonellaceae</taxon>
        <taxon>Lawsonella</taxon>
    </lineage>
</organism>
<evidence type="ECO:0000313" key="3">
    <source>
        <dbReference type="Proteomes" id="UP000324288"/>
    </source>
</evidence>
<evidence type="ECO:0000313" key="2">
    <source>
        <dbReference type="EMBL" id="VHO00607.1"/>
    </source>
</evidence>
<gene>
    <name evidence="2" type="ORF">LC603019_00879</name>
</gene>
<dbReference type="AlphaFoldDB" id="A0A5E3ZXS6"/>
<feature type="compositionally biased region" description="Basic and acidic residues" evidence="1">
    <location>
        <begin position="154"/>
        <end position="168"/>
    </location>
</feature>
<feature type="region of interest" description="Disordered" evidence="1">
    <location>
        <begin position="148"/>
        <end position="223"/>
    </location>
</feature>
<feature type="region of interest" description="Disordered" evidence="1">
    <location>
        <begin position="1"/>
        <end position="35"/>
    </location>
</feature>
<feature type="compositionally biased region" description="Polar residues" evidence="1">
    <location>
        <begin position="1"/>
        <end position="10"/>
    </location>
</feature>
<name>A0A5E3ZXS6_9ACTN</name>
<proteinExistence type="predicted"/>